<dbReference type="OrthoDB" id="10012075at2759"/>
<evidence type="ECO:0000256" key="2">
    <source>
        <dbReference type="ARBA" id="ARBA00022737"/>
    </source>
</evidence>
<dbReference type="InterPro" id="IPR003599">
    <property type="entry name" value="Ig_sub"/>
</dbReference>
<dbReference type="EMBL" id="CAJNOQ010001464">
    <property type="protein sequence ID" value="CAF0896782.1"/>
    <property type="molecule type" value="Genomic_DNA"/>
</dbReference>
<evidence type="ECO:0000313" key="7">
    <source>
        <dbReference type="EMBL" id="CAF3679969.1"/>
    </source>
</evidence>
<reference evidence="6" key="1">
    <citation type="submission" date="2021-02" db="EMBL/GenBank/DDBJ databases">
        <authorList>
            <person name="Nowell W R."/>
        </authorList>
    </citation>
    <scope>NUCLEOTIDE SEQUENCE</scope>
</reference>
<dbReference type="PANTHER" id="PTHR12231">
    <property type="entry name" value="CTX-RELATED TYPE I TRANSMEMBRANE PROTEIN"/>
    <property type="match status" value="1"/>
</dbReference>
<evidence type="ECO:0000256" key="1">
    <source>
        <dbReference type="ARBA" id="ARBA00022729"/>
    </source>
</evidence>
<accession>A0A813ZEC0</accession>
<keyword evidence="2" id="KW-0677">Repeat</keyword>
<evidence type="ECO:0000256" key="4">
    <source>
        <dbReference type="ARBA" id="ARBA00023319"/>
    </source>
</evidence>
<keyword evidence="4" id="KW-0393">Immunoglobulin domain</keyword>
<comment type="caution">
    <text evidence="6">The sequence shown here is derived from an EMBL/GenBank/DDBJ whole genome shotgun (WGS) entry which is preliminary data.</text>
</comment>
<feature type="domain" description="Ig-like" evidence="5">
    <location>
        <begin position="94"/>
        <end position="184"/>
    </location>
</feature>
<dbReference type="SMART" id="SM00408">
    <property type="entry name" value="IGc2"/>
    <property type="match status" value="2"/>
</dbReference>
<dbReference type="InterPro" id="IPR003598">
    <property type="entry name" value="Ig_sub2"/>
</dbReference>
<keyword evidence="1" id="KW-0732">Signal</keyword>
<keyword evidence="3" id="KW-1015">Disulfide bond</keyword>
<dbReference type="SMART" id="SM00409">
    <property type="entry name" value="IG"/>
    <property type="match status" value="3"/>
</dbReference>
<evidence type="ECO:0000259" key="5">
    <source>
        <dbReference type="PROSITE" id="PS50835"/>
    </source>
</evidence>
<proteinExistence type="predicted"/>
<evidence type="ECO:0000256" key="3">
    <source>
        <dbReference type="ARBA" id="ARBA00023157"/>
    </source>
</evidence>
<dbReference type="InterPro" id="IPR007110">
    <property type="entry name" value="Ig-like_dom"/>
</dbReference>
<feature type="non-terminal residue" evidence="6">
    <location>
        <position position="360"/>
    </location>
</feature>
<organism evidence="6 8">
    <name type="scientific">Didymodactylos carnosus</name>
    <dbReference type="NCBI Taxonomy" id="1234261"/>
    <lineage>
        <taxon>Eukaryota</taxon>
        <taxon>Metazoa</taxon>
        <taxon>Spiralia</taxon>
        <taxon>Gnathifera</taxon>
        <taxon>Rotifera</taxon>
        <taxon>Eurotatoria</taxon>
        <taxon>Bdelloidea</taxon>
        <taxon>Philodinida</taxon>
        <taxon>Philodinidae</taxon>
        <taxon>Didymodactylos</taxon>
    </lineage>
</organism>
<dbReference type="Proteomes" id="UP000681722">
    <property type="component" value="Unassembled WGS sequence"/>
</dbReference>
<dbReference type="Proteomes" id="UP000663829">
    <property type="component" value="Unassembled WGS sequence"/>
</dbReference>
<dbReference type="EMBL" id="CAJOBC010001464">
    <property type="protein sequence ID" value="CAF3679969.1"/>
    <property type="molecule type" value="Genomic_DNA"/>
</dbReference>
<keyword evidence="8" id="KW-1185">Reference proteome</keyword>
<dbReference type="Gene3D" id="2.60.40.10">
    <property type="entry name" value="Immunoglobulins"/>
    <property type="match status" value="3"/>
</dbReference>
<dbReference type="PANTHER" id="PTHR12231:SF253">
    <property type="entry name" value="DPR-INTERACTING PROTEIN ETA, ISOFORM B-RELATED"/>
    <property type="match status" value="1"/>
</dbReference>
<name>A0A813ZEC0_9BILA</name>
<dbReference type="InterPro" id="IPR013783">
    <property type="entry name" value="Ig-like_fold"/>
</dbReference>
<dbReference type="Pfam" id="PF13927">
    <property type="entry name" value="Ig_3"/>
    <property type="match status" value="1"/>
</dbReference>
<dbReference type="GO" id="GO:0043005">
    <property type="term" value="C:neuron projection"/>
    <property type="evidence" value="ECO:0007669"/>
    <property type="project" value="TreeGrafter"/>
</dbReference>
<evidence type="ECO:0000313" key="8">
    <source>
        <dbReference type="Proteomes" id="UP000663829"/>
    </source>
</evidence>
<dbReference type="InterPro" id="IPR051170">
    <property type="entry name" value="Neural/epithelial_adhesion"/>
</dbReference>
<dbReference type="PROSITE" id="PS50835">
    <property type="entry name" value="IG_LIKE"/>
    <property type="match status" value="2"/>
</dbReference>
<dbReference type="InterPro" id="IPR036179">
    <property type="entry name" value="Ig-like_dom_sf"/>
</dbReference>
<feature type="domain" description="Ig-like" evidence="5">
    <location>
        <begin position="187"/>
        <end position="296"/>
    </location>
</feature>
<sequence length="360" mass="42267">GLWLRIEDAEVFFYSLSRINSDHRFQVEKRASIKILSSPSTWSSKFNQHQNQIQEVITYILTIDDVNHLDEGNYSCQVDNRIIKLYQLNVVEHPRFVTNDYSSTTTYRTQMGKNVTLSCRAQGKPLPLITWIKKADIQKSININCTSPCLINIVNATKFDAGVYECIAANFIRSVVRIYELDVQYPPDVSSTQLKVHRFPDDSVTFVCFVDSNPDPNIRWFHIPIDSNNNRIDLTAYHQQQHYNSNEWSIVEEKLNSTRWKTVLYIKHVPKRFLNTEFICYAKNKLGDSKYSIHLAENLRRTDNHVKKHRITTTSSLIASKDDEYLSLKLLSDYKDVKFRRMDSSRKKAHHRRLYVQLFY</sequence>
<dbReference type="AlphaFoldDB" id="A0A813ZEC0"/>
<protein>
    <recommendedName>
        <fullName evidence="5">Ig-like domain-containing protein</fullName>
    </recommendedName>
</protein>
<dbReference type="SUPFAM" id="SSF48726">
    <property type="entry name" value="Immunoglobulin"/>
    <property type="match status" value="3"/>
</dbReference>
<evidence type="ECO:0000313" key="6">
    <source>
        <dbReference type="EMBL" id="CAF0896782.1"/>
    </source>
</evidence>
<gene>
    <name evidence="6" type="ORF">GPM918_LOCUS8419</name>
    <name evidence="7" type="ORF">SRO942_LOCUS8419</name>
</gene>